<keyword evidence="21" id="KW-1185">Reference proteome</keyword>
<organism evidence="20 21">
    <name type="scientific">Pontibacillus salicampi</name>
    <dbReference type="NCBI Taxonomy" id="1449801"/>
    <lineage>
        <taxon>Bacteria</taxon>
        <taxon>Bacillati</taxon>
        <taxon>Bacillota</taxon>
        <taxon>Bacilli</taxon>
        <taxon>Bacillales</taxon>
        <taxon>Bacillaceae</taxon>
        <taxon>Pontibacillus</taxon>
    </lineage>
</organism>
<dbReference type="PANTHER" id="PTHR46382:SF1">
    <property type="entry name" value="PHOSPHATIDATE CYTIDYLYLTRANSFERASE"/>
    <property type="match status" value="1"/>
</dbReference>
<feature type="transmembrane region" description="Helical" evidence="19">
    <location>
        <begin position="28"/>
        <end position="44"/>
    </location>
</feature>
<feature type="transmembrane region" description="Helical" evidence="19">
    <location>
        <begin position="132"/>
        <end position="153"/>
    </location>
</feature>
<feature type="transmembrane region" description="Helical" evidence="19">
    <location>
        <begin position="198"/>
        <end position="219"/>
    </location>
</feature>
<reference evidence="20 21" key="1">
    <citation type="submission" date="2024-09" db="EMBL/GenBank/DDBJ databases">
        <authorList>
            <person name="Sun Q."/>
            <person name="Mori K."/>
        </authorList>
    </citation>
    <scope>NUCLEOTIDE SEQUENCE [LARGE SCALE GENOMIC DNA]</scope>
    <source>
        <strain evidence="20 21">NCAIM B.02529</strain>
    </source>
</reference>
<keyword evidence="11 18" id="KW-0812">Transmembrane</keyword>
<evidence type="ECO:0000256" key="15">
    <source>
        <dbReference type="ARBA" id="ARBA00023136"/>
    </source>
</evidence>
<sequence>MKQRVVTAIVFGILLIPVIFLGEMPFKILIYGFATIGLVELLRMRKISPTSFPGTISLILLWVLLVPLPSLIFFDWLDVTKSEATLLAVIVLLAYTVLVKNKFTFDDVGFLILSCIYVGMGFYYLILTREAGVEYVFFALFLIWATDTGAFFFGKAFGRHKLWPLISPKKTIEGAIGGILLACGVAAIFQWITPVHSSWFIVIGVAVVISIFGQVGDLVESAFKRHYSVKDSGRLLPGHGGVLDRFDSLIFVLPILHFIQFIS</sequence>
<evidence type="ECO:0000313" key="21">
    <source>
        <dbReference type="Proteomes" id="UP001589836"/>
    </source>
</evidence>
<evidence type="ECO:0000256" key="18">
    <source>
        <dbReference type="RuleBase" id="RU003938"/>
    </source>
</evidence>
<comment type="similarity">
    <text evidence="5 18">Belongs to the CDS family.</text>
</comment>
<keyword evidence="9" id="KW-0444">Lipid biosynthesis</keyword>
<dbReference type="PANTHER" id="PTHR46382">
    <property type="entry name" value="PHOSPHATIDATE CYTIDYLYLTRANSFERASE"/>
    <property type="match status" value="1"/>
</dbReference>
<dbReference type="Proteomes" id="UP001589836">
    <property type="component" value="Unassembled WGS sequence"/>
</dbReference>
<comment type="catalytic activity">
    <reaction evidence="1 18">
        <text>a 1,2-diacyl-sn-glycero-3-phosphate + CTP + H(+) = a CDP-1,2-diacyl-sn-glycerol + diphosphate</text>
        <dbReference type="Rhea" id="RHEA:16229"/>
        <dbReference type="ChEBI" id="CHEBI:15378"/>
        <dbReference type="ChEBI" id="CHEBI:33019"/>
        <dbReference type="ChEBI" id="CHEBI:37563"/>
        <dbReference type="ChEBI" id="CHEBI:58332"/>
        <dbReference type="ChEBI" id="CHEBI:58608"/>
        <dbReference type="EC" id="2.7.7.41"/>
    </reaction>
</comment>
<dbReference type="InterPro" id="IPR000374">
    <property type="entry name" value="PC_trans"/>
</dbReference>
<evidence type="ECO:0000256" key="10">
    <source>
        <dbReference type="ARBA" id="ARBA00022679"/>
    </source>
</evidence>
<evidence type="ECO:0000256" key="11">
    <source>
        <dbReference type="ARBA" id="ARBA00022692"/>
    </source>
</evidence>
<keyword evidence="16" id="KW-0594">Phospholipid biosynthesis</keyword>
<evidence type="ECO:0000256" key="19">
    <source>
        <dbReference type="SAM" id="Phobius"/>
    </source>
</evidence>
<evidence type="ECO:0000256" key="6">
    <source>
        <dbReference type="ARBA" id="ARBA00012487"/>
    </source>
</evidence>
<dbReference type="GO" id="GO:0016779">
    <property type="term" value="F:nucleotidyltransferase activity"/>
    <property type="evidence" value="ECO:0007669"/>
    <property type="project" value="UniProtKB-KW"/>
</dbReference>
<protein>
    <recommendedName>
        <fullName evidence="7 18">Phosphatidate cytidylyltransferase</fullName>
        <ecNumber evidence="6 18">2.7.7.41</ecNumber>
    </recommendedName>
</protein>
<dbReference type="EC" id="2.7.7.41" evidence="6 18"/>
<keyword evidence="10 18" id="KW-0808">Transferase</keyword>
<accession>A0ABV6LP34</accession>
<keyword evidence="13 19" id="KW-1133">Transmembrane helix</keyword>
<comment type="subcellular location">
    <subcellularLocation>
        <location evidence="2">Cell membrane</location>
        <topology evidence="2">Multi-pass membrane protein</topology>
    </subcellularLocation>
</comment>
<evidence type="ECO:0000256" key="8">
    <source>
        <dbReference type="ARBA" id="ARBA00022475"/>
    </source>
</evidence>
<feature type="transmembrane region" description="Helical" evidence="19">
    <location>
        <begin position="174"/>
        <end position="192"/>
    </location>
</feature>
<evidence type="ECO:0000256" key="2">
    <source>
        <dbReference type="ARBA" id="ARBA00004651"/>
    </source>
</evidence>
<dbReference type="EMBL" id="JBHLTP010000009">
    <property type="protein sequence ID" value="MFC0524172.1"/>
    <property type="molecule type" value="Genomic_DNA"/>
</dbReference>
<keyword evidence="12 18" id="KW-0548">Nucleotidyltransferase</keyword>
<evidence type="ECO:0000256" key="13">
    <source>
        <dbReference type="ARBA" id="ARBA00022989"/>
    </source>
</evidence>
<gene>
    <name evidence="20" type="ORF">ACFFGV_11415</name>
</gene>
<evidence type="ECO:0000256" key="12">
    <source>
        <dbReference type="ARBA" id="ARBA00022695"/>
    </source>
</evidence>
<feature type="transmembrane region" description="Helical" evidence="19">
    <location>
        <begin position="5"/>
        <end position="22"/>
    </location>
</feature>
<dbReference type="RefSeq" id="WP_377347850.1">
    <property type="nucleotide sequence ID" value="NZ_JBHLTP010000009.1"/>
</dbReference>
<feature type="transmembrane region" description="Helical" evidence="19">
    <location>
        <begin position="83"/>
        <end position="101"/>
    </location>
</feature>
<evidence type="ECO:0000256" key="1">
    <source>
        <dbReference type="ARBA" id="ARBA00001698"/>
    </source>
</evidence>
<evidence type="ECO:0000256" key="4">
    <source>
        <dbReference type="ARBA" id="ARBA00005189"/>
    </source>
</evidence>
<keyword evidence="17" id="KW-1208">Phospholipid metabolism</keyword>
<keyword evidence="14" id="KW-0443">Lipid metabolism</keyword>
<comment type="pathway">
    <text evidence="3 18">Phospholipid metabolism; CDP-diacylglycerol biosynthesis; CDP-diacylglycerol from sn-glycerol 3-phosphate: step 3/3.</text>
</comment>
<evidence type="ECO:0000256" key="14">
    <source>
        <dbReference type="ARBA" id="ARBA00023098"/>
    </source>
</evidence>
<evidence type="ECO:0000313" key="20">
    <source>
        <dbReference type="EMBL" id="MFC0524172.1"/>
    </source>
</evidence>
<evidence type="ECO:0000256" key="5">
    <source>
        <dbReference type="ARBA" id="ARBA00010185"/>
    </source>
</evidence>
<feature type="transmembrane region" description="Helical" evidence="19">
    <location>
        <begin position="56"/>
        <end position="77"/>
    </location>
</feature>
<evidence type="ECO:0000256" key="16">
    <source>
        <dbReference type="ARBA" id="ARBA00023209"/>
    </source>
</evidence>
<keyword evidence="8" id="KW-1003">Cell membrane</keyword>
<feature type="transmembrane region" description="Helical" evidence="19">
    <location>
        <begin position="108"/>
        <end position="126"/>
    </location>
</feature>
<comment type="pathway">
    <text evidence="4">Lipid metabolism.</text>
</comment>
<dbReference type="PROSITE" id="PS01315">
    <property type="entry name" value="CDS"/>
    <property type="match status" value="1"/>
</dbReference>
<dbReference type="Pfam" id="PF01148">
    <property type="entry name" value="CTP_transf_1"/>
    <property type="match status" value="1"/>
</dbReference>
<evidence type="ECO:0000256" key="3">
    <source>
        <dbReference type="ARBA" id="ARBA00005119"/>
    </source>
</evidence>
<evidence type="ECO:0000256" key="17">
    <source>
        <dbReference type="ARBA" id="ARBA00023264"/>
    </source>
</evidence>
<evidence type="ECO:0000256" key="9">
    <source>
        <dbReference type="ARBA" id="ARBA00022516"/>
    </source>
</evidence>
<evidence type="ECO:0000256" key="7">
    <source>
        <dbReference type="ARBA" id="ARBA00019373"/>
    </source>
</evidence>
<name>A0ABV6LP34_9BACI</name>
<keyword evidence="15 19" id="KW-0472">Membrane</keyword>
<comment type="caution">
    <text evidence="20">The sequence shown here is derived from an EMBL/GenBank/DDBJ whole genome shotgun (WGS) entry which is preliminary data.</text>
</comment>
<proteinExistence type="inferred from homology"/>